<reference evidence="3" key="1">
    <citation type="submission" date="2016-11" db="EMBL/GenBank/DDBJ databases">
        <title>The genome sequence of Colletotrichum cuscutae.</title>
        <authorList>
            <person name="Baroncelli R."/>
        </authorList>
    </citation>
    <scope>NUCLEOTIDE SEQUENCE</scope>
    <source>
        <strain evidence="3">IMI 304802</strain>
    </source>
</reference>
<gene>
    <name evidence="3" type="ORF">CCUS01_16101</name>
</gene>
<keyword evidence="2" id="KW-0732">Signal</keyword>
<keyword evidence="4" id="KW-1185">Reference proteome</keyword>
<feature type="signal peptide" evidence="2">
    <location>
        <begin position="1"/>
        <end position="24"/>
    </location>
</feature>
<protein>
    <submittedName>
        <fullName evidence="3">Uncharacterized protein</fullName>
    </submittedName>
</protein>
<evidence type="ECO:0000256" key="1">
    <source>
        <dbReference type="SAM" id="MobiDB-lite"/>
    </source>
</evidence>
<accession>A0AAI9VEY2</accession>
<proteinExistence type="predicted"/>
<comment type="caution">
    <text evidence="3">The sequence shown here is derived from an EMBL/GenBank/DDBJ whole genome shotgun (WGS) entry which is preliminary data.</text>
</comment>
<evidence type="ECO:0000256" key="2">
    <source>
        <dbReference type="SAM" id="SignalP"/>
    </source>
</evidence>
<evidence type="ECO:0000313" key="3">
    <source>
        <dbReference type="EMBL" id="KAK1480781.1"/>
    </source>
</evidence>
<evidence type="ECO:0000313" key="4">
    <source>
        <dbReference type="Proteomes" id="UP001239213"/>
    </source>
</evidence>
<dbReference type="EMBL" id="MPDP01000104">
    <property type="protein sequence ID" value="KAK1480781.1"/>
    <property type="molecule type" value="Genomic_DNA"/>
</dbReference>
<dbReference type="AlphaFoldDB" id="A0AAI9VEY2"/>
<feature type="region of interest" description="Disordered" evidence="1">
    <location>
        <begin position="191"/>
        <end position="247"/>
    </location>
</feature>
<organism evidence="3 4">
    <name type="scientific">Colletotrichum cuscutae</name>
    <dbReference type="NCBI Taxonomy" id="1209917"/>
    <lineage>
        <taxon>Eukaryota</taxon>
        <taxon>Fungi</taxon>
        <taxon>Dikarya</taxon>
        <taxon>Ascomycota</taxon>
        <taxon>Pezizomycotina</taxon>
        <taxon>Sordariomycetes</taxon>
        <taxon>Hypocreomycetidae</taxon>
        <taxon>Glomerellales</taxon>
        <taxon>Glomerellaceae</taxon>
        <taxon>Colletotrichum</taxon>
        <taxon>Colletotrichum acutatum species complex</taxon>
    </lineage>
</organism>
<feature type="chain" id="PRO_5042512982" evidence="2">
    <location>
        <begin position="25"/>
        <end position="388"/>
    </location>
</feature>
<feature type="compositionally biased region" description="Basic and acidic residues" evidence="1">
    <location>
        <begin position="202"/>
        <end position="214"/>
    </location>
</feature>
<dbReference type="Proteomes" id="UP001239213">
    <property type="component" value="Unassembled WGS sequence"/>
</dbReference>
<feature type="region of interest" description="Disordered" evidence="1">
    <location>
        <begin position="271"/>
        <end position="296"/>
    </location>
</feature>
<sequence>MSAAILLAEFRVLCVLHQADPGRAQIPEKWDTLCRQWWSETRDADETETEEADWSRLIQEAIPPDQLDQALGLIYEPDIDQVTGDALIRLNRACLSLGLTKPVFFLLFGANIAKSTQSLKYLSGLCNPRSAPGSGHSPNAVIAAVRLAMRLRHKSARAFPVPVVRDVTTARKNLQAAAAAIPAAAAAATTATTTPLAEENVEEPRAVSSEEARDNISAQALEPFPDPNPFDASPVPSPRIRSPRIHSPRFNWPENDLFSELAEDTAALNLGASENEDEEMEDGATGLPETEEEEEEEDLTDHWVRLCRELSDLPIPDWAKGSTNMTFQGCRVLATALTTQGFYHATLPLKYWLSYDSIVKDPIFSLIPPLETVNGVFERNPPPHILGA</sequence>
<name>A0AAI9VEY2_9PEZI</name>